<evidence type="ECO:0000256" key="1">
    <source>
        <dbReference type="ARBA" id="ARBA00006987"/>
    </source>
</evidence>
<reference evidence="2 3" key="1">
    <citation type="submission" date="2022-10" db="EMBL/GenBank/DDBJ databases">
        <title>Roseococcus glaciei nov., sp. nov., isolated from glacier.</title>
        <authorList>
            <person name="Liu Q."/>
            <person name="Xin Y.-H."/>
        </authorList>
    </citation>
    <scope>NUCLEOTIDE SEQUENCE [LARGE SCALE GENOMIC DNA]</scope>
    <source>
        <strain evidence="2 3">MDT2-1-1</strain>
    </source>
</reference>
<name>A0ABT3P230_9PROT</name>
<dbReference type="Pfam" id="PF03401">
    <property type="entry name" value="TctC"/>
    <property type="match status" value="1"/>
</dbReference>
<keyword evidence="3" id="KW-1185">Reference proteome</keyword>
<organism evidence="2 3">
    <name type="scientific">Sabulicella glaciei</name>
    <dbReference type="NCBI Taxonomy" id="2984948"/>
    <lineage>
        <taxon>Bacteria</taxon>
        <taxon>Pseudomonadati</taxon>
        <taxon>Pseudomonadota</taxon>
        <taxon>Alphaproteobacteria</taxon>
        <taxon>Acetobacterales</taxon>
        <taxon>Acetobacteraceae</taxon>
        <taxon>Sabulicella</taxon>
    </lineage>
</organism>
<sequence length="335" mass="35916">MQDPTSSDAPPFGRRAGLALAAASLTSPALAQQGVGARSFPSRPVRVINPFAAGGATDTQLRSLCDLTSARLGQPVLVENRAGAGGTLAAQALLNETRPDGHLLGQFGTGTPTRWMMSPRPPVDPMTEFTWVAGFVGYLFGVVVRADAPLRSWADLVAHARANPGQISYGTPGVGTPPHLAMEVVAQHEGLQWTHVPFRGGAEVHPALLGGQIAVGVDASTWAPLVDDGRERLLVTFAPERSRRYPEVPTLREAGVPHDTIGSYGIVGPPGLDRDTSRILHAAFREALLDPGHRAVLERYDMPLQLREPEECAAEARRVRERDRALLERLGLRQS</sequence>
<protein>
    <submittedName>
        <fullName evidence="2">Tripartite tricarboxylate transporter substrate binding protein</fullName>
    </submittedName>
</protein>
<dbReference type="PANTHER" id="PTHR42928">
    <property type="entry name" value="TRICARBOXYLATE-BINDING PROTEIN"/>
    <property type="match status" value="1"/>
</dbReference>
<dbReference type="SUPFAM" id="SSF53850">
    <property type="entry name" value="Periplasmic binding protein-like II"/>
    <property type="match status" value="1"/>
</dbReference>
<dbReference type="PIRSF" id="PIRSF017082">
    <property type="entry name" value="YflP"/>
    <property type="match status" value="1"/>
</dbReference>
<dbReference type="Gene3D" id="3.40.190.10">
    <property type="entry name" value="Periplasmic binding protein-like II"/>
    <property type="match status" value="1"/>
</dbReference>
<dbReference type="Proteomes" id="UP001526430">
    <property type="component" value="Unassembled WGS sequence"/>
</dbReference>
<gene>
    <name evidence="2" type="ORF">OF850_23045</name>
</gene>
<accession>A0ABT3P230</accession>
<evidence type="ECO:0000313" key="3">
    <source>
        <dbReference type="Proteomes" id="UP001526430"/>
    </source>
</evidence>
<dbReference type="PANTHER" id="PTHR42928:SF5">
    <property type="entry name" value="BLR1237 PROTEIN"/>
    <property type="match status" value="1"/>
</dbReference>
<dbReference type="EMBL" id="JAPFQI010000039">
    <property type="protein sequence ID" value="MCW8088460.1"/>
    <property type="molecule type" value="Genomic_DNA"/>
</dbReference>
<evidence type="ECO:0000313" key="2">
    <source>
        <dbReference type="EMBL" id="MCW8088460.1"/>
    </source>
</evidence>
<dbReference type="RefSeq" id="WP_301592710.1">
    <property type="nucleotide sequence ID" value="NZ_JAPFQI010000039.1"/>
</dbReference>
<proteinExistence type="inferred from homology"/>
<dbReference type="CDD" id="cd07012">
    <property type="entry name" value="PBP2_Bug_TTT"/>
    <property type="match status" value="1"/>
</dbReference>
<comment type="caution">
    <text evidence="2">The sequence shown here is derived from an EMBL/GenBank/DDBJ whole genome shotgun (WGS) entry which is preliminary data.</text>
</comment>
<dbReference type="InterPro" id="IPR042100">
    <property type="entry name" value="Bug_dom1"/>
</dbReference>
<comment type="similarity">
    <text evidence="1">Belongs to the UPF0065 (bug) family.</text>
</comment>
<dbReference type="Gene3D" id="3.40.190.150">
    <property type="entry name" value="Bordetella uptake gene, domain 1"/>
    <property type="match status" value="1"/>
</dbReference>
<dbReference type="InterPro" id="IPR005064">
    <property type="entry name" value="BUG"/>
</dbReference>